<dbReference type="InterPro" id="IPR002104">
    <property type="entry name" value="Integrase_catalytic"/>
</dbReference>
<dbReference type="EMBL" id="CP032416">
    <property type="protein sequence ID" value="AYD39288.1"/>
    <property type="molecule type" value="Genomic_DNA"/>
</dbReference>
<dbReference type="InterPro" id="IPR036388">
    <property type="entry name" value="WH-like_DNA-bd_sf"/>
</dbReference>
<dbReference type="AlphaFoldDB" id="A0A386H0W8"/>
<dbReference type="GO" id="GO:0006508">
    <property type="term" value="P:proteolysis"/>
    <property type="evidence" value="ECO:0007669"/>
    <property type="project" value="InterPro"/>
</dbReference>
<accession>A0A386H0W8</accession>
<keyword evidence="3" id="KW-1185">Reference proteome</keyword>
<dbReference type="GO" id="GO:0006310">
    <property type="term" value="P:DNA recombination"/>
    <property type="evidence" value="ECO:0007669"/>
    <property type="project" value="InterPro"/>
</dbReference>
<dbReference type="PROSITE" id="PS51898">
    <property type="entry name" value="TYR_RECOMBINASE"/>
    <property type="match status" value="1"/>
</dbReference>
<dbReference type="GO" id="GO:0003677">
    <property type="term" value="F:DNA binding"/>
    <property type="evidence" value="ECO:0007669"/>
    <property type="project" value="InterPro"/>
</dbReference>
<evidence type="ECO:0000259" key="1">
    <source>
        <dbReference type="PROSITE" id="PS51898"/>
    </source>
</evidence>
<dbReference type="InterPro" id="IPR036390">
    <property type="entry name" value="WH_DNA-bd_sf"/>
</dbReference>
<dbReference type="PANTHER" id="PTHR33516:SF2">
    <property type="entry name" value="LEXA REPRESSOR-RELATED"/>
    <property type="match status" value="1"/>
</dbReference>
<dbReference type="InterPro" id="IPR050077">
    <property type="entry name" value="LexA_repressor"/>
</dbReference>
<dbReference type="Proteomes" id="UP000266301">
    <property type="component" value="Chromosome"/>
</dbReference>
<dbReference type="InterPro" id="IPR011010">
    <property type="entry name" value="DNA_brk_join_enz"/>
</dbReference>
<protein>
    <submittedName>
        <fullName evidence="2">Repressor LexA</fullName>
    </submittedName>
</protein>
<dbReference type="GO" id="GO:0004252">
    <property type="term" value="F:serine-type endopeptidase activity"/>
    <property type="evidence" value="ECO:0007669"/>
    <property type="project" value="InterPro"/>
</dbReference>
<dbReference type="SUPFAM" id="SSF56349">
    <property type="entry name" value="DNA breaking-rejoining enzymes"/>
    <property type="match status" value="1"/>
</dbReference>
<evidence type="ECO:0000313" key="3">
    <source>
        <dbReference type="Proteomes" id="UP000266301"/>
    </source>
</evidence>
<dbReference type="InterPro" id="IPR006199">
    <property type="entry name" value="LexA_DNA-bd_dom"/>
</dbReference>
<feature type="domain" description="Tyr recombinase" evidence="1">
    <location>
        <begin position="7"/>
        <end position="180"/>
    </location>
</feature>
<organism evidence="2 3">
    <name type="scientific">Clostridium fermenticellae</name>
    <dbReference type="NCBI Taxonomy" id="2068654"/>
    <lineage>
        <taxon>Bacteria</taxon>
        <taxon>Bacillati</taxon>
        <taxon>Bacillota</taxon>
        <taxon>Clostridia</taxon>
        <taxon>Eubacteriales</taxon>
        <taxon>Clostridiaceae</taxon>
        <taxon>Clostridium</taxon>
    </lineage>
</organism>
<sequence length="182" mass="20852">MENNFMKTLKSIKQKEIYEFIKSQIGTKGYPPTIREICKTVGLTSTATVYAHLKRLEKNGSIKRNPISSRSIEIIKNSSNRKEMIDISVINNIDDINSILSPENIKETFPLPSNFIESHNELLLNMKHKPHDCRHTFATLMNNADANPTSIKKLIGHNSFTTTEKIYTHKDIEELRKAIELI</sequence>
<dbReference type="Pfam" id="PF00589">
    <property type="entry name" value="Phage_integrase"/>
    <property type="match status" value="1"/>
</dbReference>
<dbReference type="OrthoDB" id="9802364at2"/>
<evidence type="ECO:0000313" key="2">
    <source>
        <dbReference type="EMBL" id="AYD39288.1"/>
    </source>
</evidence>
<gene>
    <name evidence="2" type="ORF">D4Z93_01495</name>
</gene>
<dbReference type="Gene3D" id="1.10.10.10">
    <property type="entry name" value="Winged helix-like DNA-binding domain superfamily/Winged helix DNA-binding domain"/>
    <property type="match status" value="1"/>
</dbReference>
<dbReference type="PANTHER" id="PTHR33516">
    <property type="entry name" value="LEXA REPRESSOR"/>
    <property type="match status" value="1"/>
</dbReference>
<dbReference type="GO" id="GO:0015074">
    <property type="term" value="P:DNA integration"/>
    <property type="evidence" value="ECO:0007669"/>
    <property type="project" value="InterPro"/>
</dbReference>
<dbReference type="KEGG" id="cfer:D4Z93_01495"/>
<dbReference type="Pfam" id="PF01726">
    <property type="entry name" value="LexA_DNA_bind"/>
    <property type="match status" value="1"/>
</dbReference>
<name>A0A386H0W8_9CLOT</name>
<dbReference type="SUPFAM" id="SSF46785">
    <property type="entry name" value="Winged helix' DNA-binding domain"/>
    <property type="match status" value="1"/>
</dbReference>
<reference evidence="2 3" key="1">
    <citation type="journal article" date="2019" name="Int. J. Syst. Evol. Microbiol.">
        <title>Clostridium fermenticellae sp. nov., isolated from the mud in a fermentation cellar for the production of the Chinese liquor, baijiu.</title>
        <authorList>
            <person name="Xu P.X."/>
            <person name="Chai L.J."/>
            <person name="Qiu T."/>
            <person name="Zhang X.J."/>
            <person name="Lu Z.M."/>
            <person name="Xiao C."/>
            <person name="Wang S.T."/>
            <person name="Shen C.H."/>
            <person name="Shi J.S."/>
            <person name="Xu Z.H."/>
        </authorList>
    </citation>
    <scope>NUCLEOTIDE SEQUENCE [LARGE SCALE GENOMIC DNA]</scope>
    <source>
        <strain evidence="2 3">JN500901</strain>
    </source>
</reference>
<proteinExistence type="predicted"/>